<dbReference type="InterPro" id="IPR036388">
    <property type="entry name" value="WH-like_DNA-bd_sf"/>
</dbReference>
<dbReference type="AlphaFoldDB" id="A0A4D6WKX1"/>
<dbReference type="Pfam" id="PF00072">
    <property type="entry name" value="Response_reg"/>
    <property type="match status" value="1"/>
</dbReference>
<dbReference type="PRINTS" id="PR00038">
    <property type="entry name" value="HTHLUXR"/>
</dbReference>
<dbReference type="GO" id="GO:0000155">
    <property type="term" value="F:phosphorelay sensor kinase activity"/>
    <property type="evidence" value="ECO:0007669"/>
    <property type="project" value="TreeGrafter"/>
</dbReference>
<dbReference type="InterPro" id="IPR001789">
    <property type="entry name" value="Sig_transdc_resp-reg_receiver"/>
</dbReference>
<feature type="domain" description="Response regulatory" evidence="5">
    <location>
        <begin position="1"/>
        <end position="115"/>
    </location>
</feature>
<dbReference type="Gene3D" id="1.10.10.10">
    <property type="entry name" value="Winged helix-like DNA-binding domain superfamily/Winged helix DNA-binding domain"/>
    <property type="match status" value="1"/>
</dbReference>
<dbReference type="Gene3D" id="3.40.50.2300">
    <property type="match status" value="1"/>
</dbReference>
<dbReference type="InterPro" id="IPR000792">
    <property type="entry name" value="Tscrpt_reg_LuxR_C"/>
</dbReference>
<dbReference type="PROSITE" id="PS50110">
    <property type="entry name" value="RESPONSE_REGULATORY"/>
    <property type="match status" value="1"/>
</dbReference>
<name>A0A4D6WKX1_9FLOR</name>
<sequence>MIVDDDTILLNSIVSFLTLEGFIIYSANNVYDSLVYLKCNKPDLIITDIMMQQLDGYDFLNILNDNHDLYDIPIILLTAKGFTSDRIKGYDLGCNGYLTKPFSSDELLAMINNIFSNLILLKGNNKENIKFSISNSYMNRLKSLTYREETILNFVIKGFTNKEIASHLNLSISNVEKYVSRLLSKTKTRNRTELVNFILNSN</sequence>
<dbReference type="InterPro" id="IPR016032">
    <property type="entry name" value="Sig_transdc_resp-reg_C-effctor"/>
</dbReference>
<accession>A0A4D6WKX1</accession>
<dbReference type="CDD" id="cd06170">
    <property type="entry name" value="LuxR_C_like"/>
    <property type="match status" value="1"/>
</dbReference>
<dbReference type="SMART" id="SM00421">
    <property type="entry name" value="HTH_LUXR"/>
    <property type="match status" value="1"/>
</dbReference>
<dbReference type="GO" id="GO:0006355">
    <property type="term" value="P:regulation of DNA-templated transcription"/>
    <property type="evidence" value="ECO:0007669"/>
    <property type="project" value="InterPro"/>
</dbReference>
<dbReference type="InterPro" id="IPR011006">
    <property type="entry name" value="CheY-like_superfamily"/>
</dbReference>
<dbReference type="PANTHER" id="PTHR43547:SF2">
    <property type="entry name" value="HYBRID SIGNAL TRANSDUCTION HISTIDINE KINASE C"/>
    <property type="match status" value="1"/>
</dbReference>
<organism evidence="6">
    <name type="scientific">Antithamnion hubbsii</name>
    <dbReference type="NCBI Taxonomy" id="1005974"/>
    <lineage>
        <taxon>Eukaryota</taxon>
        <taxon>Rhodophyta</taxon>
        <taxon>Florideophyceae</taxon>
        <taxon>Rhodymeniophycidae</taxon>
        <taxon>Ceramiales</taxon>
        <taxon>Ceramiaceae</taxon>
        <taxon>Antithamnion</taxon>
    </lineage>
</organism>
<dbReference type="GO" id="GO:0003677">
    <property type="term" value="F:DNA binding"/>
    <property type="evidence" value="ECO:0007669"/>
    <property type="project" value="UniProtKB-KW"/>
</dbReference>
<evidence type="ECO:0000313" key="6">
    <source>
        <dbReference type="EMBL" id="QCI04419.1"/>
    </source>
</evidence>
<dbReference type="SMART" id="SM00448">
    <property type="entry name" value="REC"/>
    <property type="match status" value="1"/>
</dbReference>
<keyword evidence="2" id="KW-0238">DNA-binding</keyword>
<evidence type="ECO:0000256" key="2">
    <source>
        <dbReference type="ARBA" id="ARBA00023125"/>
    </source>
</evidence>
<gene>
    <name evidence="6" type="primary">ycf29</name>
</gene>
<dbReference type="PANTHER" id="PTHR43547">
    <property type="entry name" value="TWO-COMPONENT HISTIDINE KINASE"/>
    <property type="match status" value="1"/>
</dbReference>
<feature type="domain" description="HTH luxR-type" evidence="4">
    <location>
        <begin position="137"/>
        <end position="202"/>
    </location>
</feature>
<evidence type="ECO:0000259" key="5">
    <source>
        <dbReference type="PROSITE" id="PS50110"/>
    </source>
</evidence>
<dbReference type="Pfam" id="PF00196">
    <property type="entry name" value="GerE"/>
    <property type="match status" value="1"/>
</dbReference>
<dbReference type="PROSITE" id="PS00622">
    <property type="entry name" value="HTH_LUXR_1"/>
    <property type="match status" value="1"/>
</dbReference>
<evidence type="ECO:0008006" key="7">
    <source>
        <dbReference type="Google" id="ProtNLM"/>
    </source>
</evidence>
<feature type="modified residue" description="4-aspartylphosphate" evidence="3">
    <location>
        <position position="48"/>
    </location>
</feature>
<proteinExistence type="predicted"/>
<geneLocation type="plastid" evidence="6"/>
<protein>
    <recommendedName>
        <fullName evidence="7">TctD-like protein</fullName>
    </recommendedName>
</protein>
<reference evidence="6" key="2">
    <citation type="submission" date="2019-04" db="EMBL/GenBank/DDBJ databases">
        <authorList>
            <person name="Pasella M."/>
        </authorList>
    </citation>
    <scope>NUCLEOTIDE SEQUENCE</scope>
    <source>
        <strain evidence="6">PD2206</strain>
    </source>
</reference>
<reference evidence="6" key="1">
    <citation type="journal article" date="2019" name="Mol. Phylogenet. Evol.">
        <title>Morphological evolution and classification of the red algal order Ceramiales inferred using plastid phylogenomics.</title>
        <authorList>
            <person name="Diaz-Tapia P."/>
            <person name="Pasella M.M."/>
            <person name="Verbruggen H."/>
            <person name="Maggs C.A."/>
        </authorList>
    </citation>
    <scope>NUCLEOTIDE SEQUENCE</scope>
    <source>
        <strain evidence="6">PD2206</strain>
    </source>
</reference>
<evidence type="ECO:0000256" key="1">
    <source>
        <dbReference type="ARBA" id="ARBA00022553"/>
    </source>
</evidence>
<evidence type="ECO:0000259" key="4">
    <source>
        <dbReference type="PROSITE" id="PS50043"/>
    </source>
</evidence>
<keyword evidence="6" id="KW-0934">Plastid</keyword>
<evidence type="ECO:0000256" key="3">
    <source>
        <dbReference type="PROSITE-ProRule" id="PRU00169"/>
    </source>
</evidence>
<keyword evidence="1 3" id="KW-0597">Phosphoprotein</keyword>
<dbReference type="PROSITE" id="PS50043">
    <property type="entry name" value="HTH_LUXR_2"/>
    <property type="match status" value="1"/>
</dbReference>
<dbReference type="SUPFAM" id="SSF46894">
    <property type="entry name" value="C-terminal effector domain of the bipartite response regulators"/>
    <property type="match status" value="1"/>
</dbReference>
<dbReference type="EMBL" id="MK814610">
    <property type="protein sequence ID" value="QCI04419.1"/>
    <property type="molecule type" value="Genomic_DNA"/>
</dbReference>
<dbReference type="SUPFAM" id="SSF52172">
    <property type="entry name" value="CheY-like"/>
    <property type="match status" value="1"/>
</dbReference>